<evidence type="ECO:0000313" key="2">
    <source>
        <dbReference type="EMBL" id="CAK9155944.1"/>
    </source>
</evidence>
<comment type="caution">
    <text evidence="2">The sequence shown here is derived from an EMBL/GenBank/DDBJ whole genome shotgun (WGS) entry which is preliminary data.</text>
</comment>
<keyword evidence="1" id="KW-0472">Membrane</keyword>
<gene>
    <name evidence="2" type="ORF">ILEXP_LOCUS24360</name>
</gene>
<dbReference type="EMBL" id="CAUOFW020002769">
    <property type="protein sequence ID" value="CAK9155944.1"/>
    <property type="molecule type" value="Genomic_DNA"/>
</dbReference>
<accession>A0ABC8SFI7</accession>
<sequence>MAVALRGGRGGSGGGSALRKFFSYRIFVSAMFTLLFLATLSVLFSSHPYDSDSICLQISRYGGCTTGRPWRIWWRIGTSEVLLLPDFCLCHVHPPLPRHSFRSLLLSPLRQRFRESVSLYTRIYA</sequence>
<keyword evidence="1" id="KW-0812">Transmembrane</keyword>
<reference evidence="2 3" key="1">
    <citation type="submission" date="2024-02" db="EMBL/GenBank/DDBJ databases">
        <authorList>
            <person name="Vignale AGUSTIN F."/>
            <person name="Sosa J E."/>
            <person name="Modenutti C."/>
        </authorList>
    </citation>
    <scope>NUCLEOTIDE SEQUENCE [LARGE SCALE GENOMIC DNA]</scope>
</reference>
<name>A0ABC8SFI7_9AQUA</name>
<proteinExistence type="predicted"/>
<feature type="transmembrane region" description="Helical" evidence="1">
    <location>
        <begin position="21"/>
        <end position="44"/>
    </location>
</feature>
<keyword evidence="1" id="KW-1133">Transmembrane helix</keyword>
<dbReference type="Proteomes" id="UP001642360">
    <property type="component" value="Unassembled WGS sequence"/>
</dbReference>
<organism evidence="2 3">
    <name type="scientific">Ilex paraguariensis</name>
    <name type="common">yerba mate</name>
    <dbReference type="NCBI Taxonomy" id="185542"/>
    <lineage>
        <taxon>Eukaryota</taxon>
        <taxon>Viridiplantae</taxon>
        <taxon>Streptophyta</taxon>
        <taxon>Embryophyta</taxon>
        <taxon>Tracheophyta</taxon>
        <taxon>Spermatophyta</taxon>
        <taxon>Magnoliopsida</taxon>
        <taxon>eudicotyledons</taxon>
        <taxon>Gunneridae</taxon>
        <taxon>Pentapetalae</taxon>
        <taxon>asterids</taxon>
        <taxon>campanulids</taxon>
        <taxon>Aquifoliales</taxon>
        <taxon>Aquifoliaceae</taxon>
        <taxon>Ilex</taxon>
    </lineage>
</organism>
<keyword evidence="3" id="KW-1185">Reference proteome</keyword>
<evidence type="ECO:0000313" key="3">
    <source>
        <dbReference type="Proteomes" id="UP001642360"/>
    </source>
</evidence>
<dbReference type="AlphaFoldDB" id="A0ABC8SFI7"/>
<protein>
    <submittedName>
        <fullName evidence="2">Uncharacterized protein</fullName>
    </submittedName>
</protein>
<evidence type="ECO:0000256" key="1">
    <source>
        <dbReference type="SAM" id="Phobius"/>
    </source>
</evidence>